<keyword evidence="2" id="KW-1185">Reference proteome</keyword>
<sequence length="312" mass="37002">MGSCLSRCITERKKTSGTGWFDLPYEIRRIIIDLMDLEGKARLAKCSLNCYEEVALSQNYIEEINIVAGEEGEKRNFGIFVKAKNEKWDFMIHKSASGYCQACWWMNREIYSIRMFKKQNLMDFFLKHFNCILKRNSKSLRSIRIFINDFPYNQTNINNLKSQQLEELTLFENKNGIDPISCGFVNIDTISRFQNDVRIPNCKLDNFVEIKSEFRVLTNPIFTLDEFDDFLRCLLIEEKYESDLSSQMIITIEEFKMHSDFLRIIQKYTGVGIEDAVDKEKIRFWRTSKKWSNREHCLVLKKTYLSYIRNEA</sequence>
<accession>A0A9P1ICL8</accession>
<dbReference type="AlphaFoldDB" id="A0A9P1ICL8"/>
<comment type="caution">
    <text evidence="1">The sequence shown here is derived from an EMBL/GenBank/DDBJ whole genome shotgun (WGS) entry which is preliminary data.</text>
</comment>
<evidence type="ECO:0000313" key="2">
    <source>
        <dbReference type="Proteomes" id="UP001152747"/>
    </source>
</evidence>
<reference evidence="1" key="1">
    <citation type="submission" date="2022-11" db="EMBL/GenBank/DDBJ databases">
        <authorList>
            <person name="Kikuchi T."/>
        </authorList>
    </citation>
    <scope>NUCLEOTIDE SEQUENCE</scope>
    <source>
        <strain evidence="1">PS1010</strain>
    </source>
</reference>
<evidence type="ECO:0008006" key="3">
    <source>
        <dbReference type="Google" id="ProtNLM"/>
    </source>
</evidence>
<dbReference type="EMBL" id="CANHGI010000002">
    <property type="protein sequence ID" value="CAI5443357.1"/>
    <property type="molecule type" value="Genomic_DNA"/>
</dbReference>
<evidence type="ECO:0000313" key="1">
    <source>
        <dbReference type="EMBL" id="CAI5443357.1"/>
    </source>
</evidence>
<proteinExistence type="predicted"/>
<gene>
    <name evidence="1" type="ORF">CAMP_LOCUS5994</name>
</gene>
<dbReference type="Proteomes" id="UP001152747">
    <property type="component" value="Unassembled WGS sequence"/>
</dbReference>
<name>A0A9P1ICL8_9PELO</name>
<protein>
    <recommendedName>
        <fullName evidence="3">F-box domain-containing protein</fullName>
    </recommendedName>
</protein>
<organism evidence="1 2">
    <name type="scientific">Caenorhabditis angaria</name>
    <dbReference type="NCBI Taxonomy" id="860376"/>
    <lineage>
        <taxon>Eukaryota</taxon>
        <taxon>Metazoa</taxon>
        <taxon>Ecdysozoa</taxon>
        <taxon>Nematoda</taxon>
        <taxon>Chromadorea</taxon>
        <taxon>Rhabditida</taxon>
        <taxon>Rhabditina</taxon>
        <taxon>Rhabditomorpha</taxon>
        <taxon>Rhabditoidea</taxon>
        <taxon>Rhabditidae</taxon>
        <taxon>Peloderinae</taxon>
        <taxon>Caenorhabditis</taxon>
    </lineage>
</organism>